<evidence type="ECO:0008006" key="3">
    <source>
        <dbReference type="Google" id="ProtNLM"/>
    </source>
</evidence>
<dbReference type="Proteomes" id="UP000480178">
    <property type="component" value="Chromosome"/>
</dbReference>
<accession>A0A6C0GH63</accession>
<dbReference type="RefSeq" id="WP_162443398.1">
    <property type="nucleotide sequence ID" value="NZ_CP048222.1"/>
</dbReference>
<sequence>MTFFFEQPAAYLDKKLIDTLRAFAQETESLMHLHPKQLALIYQQQWLYMLVPKVYGGKEISLPEVLQTLEALSYADGSVGWVVTLCSGAGWFGGFLDPGP</sequence>
<dbReference type="EMBL" id="CP048222">
    <property type="protein sequence ID" value="QHT67366.1"/>
    <property type="molecule type" value="Genomic_DNA"/>
</dbReference>
<reference evidence="1 2" key="1">
    <citation type="submission" date="2020-01" db="EMBL/GenBank/DDBJ databases">
        <authorList>
            <person name="Kim M.K."/>
        </authorList>
    </citation>
    <scope>NUCLEOTIDE SEQUENCE [LARGE SCALE GENOMIC DNA]</scope>
    <source>
        <strain evidence="1 2">172606-1</strain>
    </source>
</reference>
<dbReference type="SUPFAM" id="SSF56645">
    <property type="entry name" value="Acyl-CoA dehydrogenase NM domain-like"/>
    <property type="match status" value="1"/>
</dbReference>
<evidence type="ECO:0000313" key="2">
    <source>
        <dbReference type="Proteomes" id="UP000480178"/>
    </source>
</evidence>
<organism evidence="1 2">
    <name type="scientific">Rhodocytophaga rosea</name>
    <dbReference type="NCBI Taxonomy" id="2704465"/>
    <lineage>
        <taxon>Bacteria</taxon>
        <taxon>Pseudomonadati</taxon>
        <taxon>Bacteroidota</taxon>
        <taxon>Cytophagia</taxon>
        <taxon>Cytophagales</taxon>
        <taxon>Rhodocytophagaceae</taxon>
        <taxon>Rhodocytophaga</taxon>
    </lineage>
</organism>
<dbReference type="InterPro" id="IPR009100">
    <property type="entry name" value="AcylCoA_DH/oxidase_NM_dom_sf"/>
</dbReference>
<dbReference type="GO" id="GO:0050660">
    <property type="term" value="F:flavin adenine dinucleotide binding"/>
    <property type="evidence" value="ECO:0007669"/>
    <property type="project" value="InterPro"/>
</dbReference>
<dbReference type="AlphaFoldDB" id="A0A6C0GH63"/>
<dbReference type="Gene3D" id="1.10.540.10">
    <property type="entry name" value="Acyl-CoA dehydrogenase/oxidase, N-terminal domain"/>
    <property type="match status" value="1"/>
</dbReference>
<dbReference type="KEGG" id="rhoz:GXP67_12335"/>
<dbReference type="GO" id="GO:0016627">
    <property type="term" value="F:oxidoreductase activity, acting on the CH-CH group of donors"/>
    <property type="evidence" value="ECO:0007669"/>
    <property type="project" value="InterPro"/>
</dbReference>
<proteinExistence type="predicted"/>
<protein>
    <recommendedName>
        <fullName evidence="3">Acyl-CoA dehydrogenase</fullName>
    </recommendedName>
</protein>
<keyword evidence="2" id="KW-1185">Reference proteome</keyword>
<gene>
    <name evidence="1" type="ORF">GXP67_12335</name>
</gene>
<evidence type="ECO:0000313" key="1">
    <source>
        <dbReference type="EMBL" id="QHT67366.1"/>
    </source>
</evidence>
<name>A0A6C0GH63_9BACT</name>
<dbReference type="InterPro" id="IPR037069">
    <property type="entry name" value="AcylCoA_DH/ox_N_sf"/>
</dbReference>